<dbReference type="Gene3D" id="2.60.40.10">
    <property type="entry name" value="Immunoglobulins"/>
    <property type="match status" value="1"/>
</dbReference>
<dbReference type="InterPro" id="IPR036273">
    <property type="entry name" value="CRAL/TRIO_N_dom_sf"/>
</dbReference>
<dbReference type="OMA" id="NDALKCW"/>
<dbReference type="EMBL" id="JRES01000080">
    <property type="protein sequence ID" value="KNC34334.1"/>
    <property type="molecule type" value="Genomic_DNA"/>
</dbReference>
<dbReference type="SUPFAM" id="SSF46938">
    <property type="entry name" value="CRAL/TRIO N-terminal domain"/>
    <property type="match status" value="1"/>
</dbReference>
<keyword evidence="1" id="KW-1133">Transmembrane helix</keyword>
<evidence type="ECO:0000313" key="5">
    <source>
        <dbReference type="Proteomes" id="UP000037069"/>
    </source>
</evidence>
<dbReference type="InterPro" id="IPR036865">
    <property type="entry name" value="CRAL-TRIO_dom_sf"/>
</dbReference>
<dbReference type="InterPro" id="IPR053012">
    <property type="entry name" value="ER-organelle_contact"/>
</dbReference>
<evidence type="ECO:0000256" key="1">
    <source>
        <dbReference type="SAM" id="Phobius"/>
    </source>
</evidence>
<dbReference type="PANTHER" id="PTHR46384:SF1">
    <property type="entry name" value="MOTILE SPERM DOMAIN-CONTAINING PROTEIN 2"/>
    <property type="match status" value="1"/>
</dbReference>
<evidence type="ECO:0000259" key="2">
    <source>
        <dbReference type="PROSITE" id="PS50191"/>
    </source>
</evidence>
<dbReference type="PROSITE" id="PS50202">
    <property type="entry name" value="MSP"/>
    <property type="match status" value="1"/>
</dbReference>
<dbReference type="AlphaFoldDB" id="A0A0L0CSF5"/>
<dbReference type="CDD" id="cd00170">
    <property type="entry name" value="SEC14"/>
    <property type="match status" value="1"/>
</dbReference>
<feature type="domain" description="CRAL-TRIO" evidence="2">
    <location>
        <begin position="83"/>
        <end position="240"/>
    </location>
</feature>
<dbReference type="OrthoDB" id="75724at2759"/>
<proteinExistence type="predicted"/>
<dbReference type="PROSITE" id="PS50191">
    <property type="entry name" value="CRAL_TRIO"/>
    <property type="match status" value="1"/>
</dbReference>
<dbReference type="SMART" id="SM00516">
    <property type="entry name" value="SEC14"/>
    <property type="match status" value="1"/>
</dbReference>
<dbReference type="SUPFAM" id="SSF49354">
    <property type="entry name" value="PapD-like"/>
    <property type="match status" value="1"/>
</dbReference>
<sequence length="528" mass="60550">MAIKTVAPTKQQVDELRNMFIEKYEKNPPAVPFHPVDIDRVRNDDVWCTRFLEMYDLDMNVSFEKLWSTCIWRQQYGANDLNENNVRMDYLTDGVIFQHNKDIDGKPLLIFKTKLHVKGAKNMDDVLKVLVYWIERMHRETHMDKCTIFFDMEGTGLSNMDLDFIKMIIETFKMYYPNALNYIIVYEMAWVLNAAFKIVKALLPEKAVEILKVIKKKDINQYIDKDNCLTCWGGNDDYQFTFVPEKKTSAPAPNGKLPTESAPAAANDDLNNNVNDKKVHFAKSSLQQTPAAEKQTQMHDIPDHFTPQDHDMMRVSPQDFLKFSRGEAKESILELTSTSLFPVTYKIQTTSPEKFRVRPRLGILNPGETIQVNILLKPEHNLSESAKDKFLIMCLPAVDVQTNQNVDFWKKLDNNTTNIEQHRLCCIYSDNEMTANTTMVSNGYNASSGDKKVKSSTQLSEETQRLEKQLRNTEILQRVTLIIVIILSVAVFYLLKLQLCNEDGCFSKDEAAGNNVDFGSCAKGKADL</sequence>
<dbReference type="Pfam" id="PF00650">
    <property type="entry name" value="CRAL_TRIO"/>
    <property type="match status" value="1"/>
</dbReference>
<keyword evidence="1" id="KW-0472">Membrane</keyword>
<name>A0A0L0CSF5_LUCCU</name>
<evidence type="ECO:0000313" key="4">
    <source>
        <dbReference type="EMBL" id="KNC34334.1"/>
    </source>
</evidence>
<dbReference type="STRING" id="7375.A0A0L0CSF5"/>
<dbReference type="Proteomes" id="UP000037069">
    <property type="component" value="Unassembled WGS sequence"/>
</dbReference>
<gene>
    <name evidence="4" type="ORF">FF38_05980</name>
</gene>
<dbReference type="SUPFAM" id="SSF52087">
    <property type="entry name" value="CRAL/TRIO domain"/>
    <property type="match status" value="1"/>
</dbReference>
<reference evidence="4 5" key="1">
    <citation type="journal article" date="2015" name="Nat. Commun.">
        <title>Lucilia cuprina genome unlocks parasitic fly biology to underpin future interventions.</title>
        <authorList>
            <person name="Anstead C.A."/>
            <person name="Korhonen P.K."/>
            <person name="Young N.D."/>
            <person name="Hall R.S."/>
            <person name="Jex A.R."/>
            <person name="Murali S.C."/>
            <person name="Hughes D.S."/>
            <person name="Lee S.F."/>
            <person name="Perry T."/>
            <person name="Stroehlein A.J."/>
            <person name="Ansell B.R."/>
            <person name="Breugelmans B."/>
            <person name="Hofmann A."/>
            <person name="Qu J."/>
            <person name="Dugan S."/>
            <person name="Lee S.L."/>
            <person name="Chao H."/>
            <person name="Dinh H."/>
            <person name="Han Y."/>
            <person name="Doddapaneni H.V."/>
            <person name="Worley K.C."/>
            <person name="Muzny D.M."/>
            <person name="Ioannidis P."/>
            <person name="Waterhouse R.M."/>
            <person name="Zdobnov E.M."/>
            <person name="James P.J."/>
            <person name="Bagnall N.H."/>
            <person name="Kotze A.C."/>
            <person name="Gibbs R.A."/>
            <person name="Richards S."/>
            <person name="Batterham P."/>
            <person name="Gasser R.B."/>
        </authorList>
    </citation>
    <scope>NUCLEOTIDE SEQUENCE [LARGE SCALE GENOMIC DNA]</scope>
    <source>
        <strain evidence="4 5">LS</strain>
        <tissue evidence="4">Full body</tissue>
    </source>
</reference>
<dbReference type="PANTHER" id="PTHR46384">
    <property type="entry name" value="MOTILE SPERM DOMAIN-CONTAINING PROTEIN 2"/>
    <property type="match status" value="1"/>
</dbReference>
<accession>A0A0L0CSF5</accession>
<evidence type="ECO:0000259" key="3">
    <source>
        <dbReference type="PROSITE" id="PS50202"/>
    </source>
</evidence>
<organism evidence="4 5">
    <name type="scientific">Lucilia cuprina</name>
    <name type="common">Green bottle fly</name>
    <name type="synonym">Australian sheep blowfly</name>
    <dbReference type="NCBI Taxonomy" id="7375"/>
    <lineage>
        <taxon>Eukaryota</taxon>
        <taxon>Metazoa</taxon>
        <taxon>Ecdysozoa</taxon>
        <taxon>Arthropoda</taxon>
        <taxon>Hexapoda</taxon>
        <taxon>Insecta</taxon>
        <taxon>Pterygota</taxon>
        <taxon>Neoptera</taxon>
        <taxon>Endopterygota</taxon>
        <taxon>Diptera</taxon>
        <taxon>Brachycera</taxon>
        <taxon>Muscomorpha</taxon>
        <taxon>Oestroidea</taxon>
        <taxon>Calliphoridae</taxon>
        <taxon>Luciliinae</taxon>
        <taxon>Lucilia</taxon>
    </lineage>
</organism>
<dbReference type="InterPro" id="IPR001251">
    <property type="entry name" value="CRAL-TRIO_dom"/>
</dbReference>
<dbReference type="Gene3D" id="3.40.525.10">
    <property type="entry name" value="CRAL-TRIO lipid binding domain"/>
    <property type="match status" value="1"/>
</dbReference>
<dbReference type="GO" id="GO:0140284">
    <property type="term" value="C:endoplasmic reticulum-endosome membrane contact site"/>
    <property type="evidence" value="ECO:0007669"/>
    <property type="project" value="TreeGrafter"/>
</dbReference>
<keyword evidence="1" id="KW-0812">Transmembrane</keyword>
<dbReference type="InterPro" id="IPR008962">
    <property type="entry name" value="PapD-like_sf"/>
</dbReference>
<dbReference type="InterPro" id="IPR000535">
    <property type="entry name" value="MSP_dom"/>
</dbReference>
<keyword evidence="5" id="KW-1185">Reference proteome</keyword>
<evidence type="ECO:0008006" key="6">
    <source>
        <dbReference type="Google" id="ProtNLM"/>
    </source>
</evidence>
<protein>
    <recommendedName>
        <fullName evidence="6">Motile sperm domain-containing protein 2</fullName>
    </recommendedName>
</protein>
<comment type="caution">
    <text evidence="4">The sequence shown here is derived from an EMBL/GenBank/DDBJ whole genome shotgun (WGS) entry which is preliminary data.</text>
</comment>
<dbReference type="InterPro" id="IPR013783">
    <property type="entry name" value="Ig-like_fold"/>
</dbReference>
<feature type="transmembrane region" description="Helical" evidence="1">
    <location>
        <begin position="475"/>
        <end position="495"/>
    </location>
</feature>
<dbReference type="GO" id="GO:0012505">
    <property type="term" value="C:endomembrane system"/>
    <property type="evidence" value="ECO:0007669"/>
    <property type="project" value="TreeGrafter"/>
</dbReference>
<dbReference type="Pfam" id="PF00635">
    <property type="entry name" value="Motile_Sperm"/>
    <property type="match status" value="1"/>
</dbReference>
<feature type="domain" description="MSP" evidence="3">
    <location>
        <begin position="312"/>
        <end position="427"/>
    </location>
</feature>